<proteinExistence type="predicted"/>
<gene>
    <name evidence="2" type="ORF">DSPE1174_LOCUS21006</name>
</gene>
<sequence>MMILVYSIWIVRQLLLCFREIISFFMSFFVDMCSCLWNQDRDASNISEEEETLQGHNRSQRYETADSRRSGGDEALQGHDARSAEEGRHRDDEANILHD</sequence>
<feature type="region of interest" description="Disordered" evidence="1">
    <location>
        <begin position="47"/>
        <end position="99"/>
    </location>
</feature>
<name>A0A7S2DCC3_9STRA</name>
<organism evidence="2">
    <name type="scientific">Octactis speculum</name>
    <dbReference type="NCBI Taxonomy" id="3111310"/>
    <lineage>
        <taxon>Eukaryota</taxon>
        <taxon>Sar</taxon>
        <taxon>Stramenopiles</taxon>
        <taxon>Ochrophyta</taxon>
        <taxon>Dictyochophyceae</taxon>
        <taxon>Dictyochales</taxon>
        <taxon>Dictyochaceae</taxon>
        <taxon>Octactis</taxon>
    </lineage>
</organism>
<evidence type="ECO:0000256" key="1">
    <source>
        <dbReference type="SAM" id="MobiDB-lite"/>
    </source>
</evidence>
<evidence type="ECO:0000313" key="2">
    <source>
        <dbReference type="EMBL" id="CAD9450219.1"/>
    </source>
</evidence>
<protein>
    <submittedName>
        <fullName evidence="2">Uncharacterized protein</fullName>
    </submittedName>
</protein>
<dbReference type="EMBL" id="HBGS01040837">
    <property type="protein sequence ID" value="CAD9450219.1"/>
    <property type="molecule type" value="Transcribed_RNA"/>
</dbReference>
<feature type="compositionally biased region" description="Basic and acidic residues" evidence="1">
    <location>
        <begin position="60"/>
        <end position="99"/>
    </location>
</feature>
<reference evidence="2" key="1">
    <citation type="submission" date="2021-01" db="EMBL/GenBank/DDBJ databases">
        <authorList>
            <person name="Corre E."/>
            <person name="Pelletier E."/>
            <person name="Niang G."/>
            <person name="Scheremetjew M."/>
            <person name="Finn R."/>
            <person name="Kale V."/>
            <person name="Holt S."/>
            <person name="Cochrane G."/>
            <person name="Meng A."/>
            <person name="Brown T."/>
            <person name="Cohen L."/>
        </authorList>
    </citation>
    <scope>NUCLEOTIDE SEQUENCE</scope>
    <source>
        <strain evidence="2">CCMP1381</strain>
    </source>
</reference>
<dbReference type="AlphaFoldDB" id="A0A7S2DCC3"/>
<accession>A0A7S2DCC3</accession>